<dbReference type="RefSeq" id="WP_094689613.1">
    <property type="nucleotide sequence ID" value="NZ_JACBYZ010000001.1"/>
</dbReference>
<evidence type="ECO:0000313" key="1">
    <source>
        <dbReference type="EMBL" id="OZG56045.1"/>
    </source>
</evidence>
<dbReference type="Proteomes" id="UP000228976">
    <property type="component" value="Unassembled WGS sequence"/>
</dbReference>
<organism evidence="1 2">
    <name type="scientific">Aeriscardovia aeriphila</name>
    <dbReference type="NCBI Taxonomy" id="218139"/>
    <lineage>
        <taxon>Bacteria</taxon>
        <taxon>Bacillati</taxon>
        <taxon>Actinomycetota</taxon>
        <taxon>Actinomycetes</taxon>
        <taxon>Bifidobacteriales</taxon>
        <taxon>Bifidobacteriaceae</taxon>
        <taxon>Aeriscardovia</taxon>
    </lineage>
</organism>
<comment type="caution">
    <text evidence="1">The sequence shown here is derived from an EMBL/GenBank/DDBJ whole genome shotgun (WGS) entry which is preliminary data.</text>
</comment>
<gene>
    <name evidence="1" type="ORF">AEAE_0533</name>
</gene>
<accession>A0A261FAH9</accession>
<keyword evidence="2" id="KW-1185">Reference proteome</keyword>
<sequence length="77" mass="8460">MQIFLIVILSLITLTNLALYGLIDSQLKHIHHHLQELSEATGYMAWAQGAGNPSVWQQYVAQTSPQMPDMGGGAHES</sequence>
<name>A0A261FAH9_9BIFI</name>
<dbReference type="AlphaFoldDB" id="A0A261FAH9"/>
<protein>
    <submittedName>
        <fullName evidence="1">Uncharacterized protein</fullName>
    </submittedName>
</protein>
<reference evidence="1 2" key="1">
    <citation type="journal article" date="2017" name="BMC Genomics">
        <title>Comparative genomic and phylogenomic analyses of the Bifidobacteriaceae family.</title>
        <authorList>
            <person name="Lugli G.A."/>
            <person name="Milani C."/>
            <person name="Turroni F."/>
            <person name="Duranti S."/>
            <person name="Mancabelli L."/>
            <person name="Mangifesta M."/>
            <person name="Ferrario C."/>
            <person name="Modesto M."/>
            <person name="Mattarelli P."/>
            <person name="Jiri K."/>
            <person name="van Sinderen D."/>
            <person name="Ventura M."/>
        </authorList>
    </citation>
    <scope>NUCLEOTIDE SEQUENCE [LARGE SCALE GENOMIC DNA]</scope>
    <source>
        <strain evidence="1 2">LMG 21773</strain>
    </source>
</reference>
<evidence type="ECO:0000313" key="2">
    <source>
        <dbReference type="Proteomes" id="UP000228976"/>
    </source>
</evidence>
<proteinExistence type="predicted"/>
<dbReference type="EMBL" id="MWWU01000002">
    <property type="protein sequence ID" value="OZG56045.1"/>
    <property type="molecule type" value="Genomic_DNA"/>
</dbReference>